<proteinExistence type="predicted"/>
<sequence length="537" mass="59872">MAEELTKLQKHIDRIGPDGVYRYRIEPVAFAILHAAKMPDVLGQIAPVLEEALRNNGNRLVEVNDEKGPIPPDTDAALRFEDFESRHMRPDLLLRFPKTKGGRPLSKVIYSSNTNTAIIPDESERTHWGRQYCGAKKAEIGILFEASDSDPGISPGSRAMIASLEGNVGEEIYKEGEEKDFFKRVAKRTAFTAKAEMVNRRHKVENPNVTFGRWASLPEVQELRSAVSMFAEAGLLWDIDMGQYLPPLEAGAVLYTMKQAGYGEGQESNLVNLNGEWIMAISETGESKTNLDPLKGNAVPVPAITEDGHVHWLLKGFPKGHPINVYRHPSRQSLSDLRDFIYKNALRGNLGRMFWALLLGKEVLTDNPPSIETFENGILYHIGALLENEEINGSGENAFEEALKYLFNQFQKSKFLPIIPKGFKPGINALAHIHGMASFDQEDKKVFIEEVDLSELGFPHTPSCGSFESVLAALRGIVNLYYRFGLMNSIEEIRGVRIRGHGSILFGNNGILNLAKGVVSRVNFERTSDGRLLVPKY</sequence>
<dbReference type="EMBL" id="MGAI01000022">
    <property type="protein sequence ID" value="OGK44732.1"/>
    <property type="molecule type" value="Genomic_DNA"/>
</dbReference>
<comment type="caution">
    <text evidence="1">The sequence shown here is derived from an EMBL/GenBank/DDBJ whole genome shotgun (WGS) entry which is preliminary data.</text>
</comment>
<evidence type="ECO:0000313" key="1">
    <source>
        <dbReference type="EMBL" id="OGK44732.1"/>
    </source>
</evidence>
<name>A0A1F7IN81_9BACT</name>
<protein>
    <submittedName>
        <fullName evidence="1">Uncharacterized protein</fullName>
    </submittedName>
</protein>
<reference evidence="1 2" key="1">
    <citation type="journal article" date="2016" name="Nat. Commun.">
        <title>Thousands of microbial genomes shed light on interconnected biogeochemical processes in an aquifer system.</title>
        <authorList>
            <person name="Anantharaman K."/>
            <person name="Brown C.T."/>
            <person name="Hug L.A."/>
            <person name="Sharon I."/>
            <person name="Castelle C.J."/>
            <person name="Probst A.J."/>
            <person name="Thomas B.C."/>
            <person name="Singh A."/>
            <person name="Wilkins M.J."/>
            <person name="Karaoz U."/>
            <person name="Brodie E.L."/>
            <person name="Williams K.H."/>
            <person name="Hubbard S.S."/>
            <person name="Banfield J.F."/>
        </authorList>
    </citation>
    <scope>NUCLEOTIDE SEQUENCE [LARGE SCALE GENOMIC DNA]</scope>
</reference>
<accession>A0A1F7IN81</accession>
<gene>
    <name evidence="1" type="ORF">A3B40_05090</name>
</gene>
<organism evidence="1 2">
    <name type="scientific">Candidatus Roizmanbacteria bacterium RIFCSPLOWO2_01_FULL_37_16</name>
    <dbReference type="NCBI Taxonomy" id="1802058"/>
    <lineage>
        <taxon>Bacteria</taxon>
        <taxon>Candidatus Roizmaniibacteriota</taxon>
    </lineage>
</organism>
<dbReference type="Proteomes" id="UP000178040">
    <property type="component" value="Unassembled WGS sequence"/>
</dbReference>
<evidence type="ECO:0000313" key="2">
    <source>
        <dbReference type="Proteomes" id="UP000178040"/>
    </source>
</evidence>
<dbReference type="AlphaFoldDB" id="A0A1F7IN81"/>